<feature type="domain" description="HTH tetR-type" evidence="3">
    <location>
        <begin position="18"/>
        <end position="76"/>
    </location>
</feature>
<proteinExistence type="predicted"/>
<dbReference type="Pfam" id="PF00440">
    <property type="entry name" value="TetR_N"/>
    <property type="match status" value="1"/>
</dbReference>
<accession>A0A172T7H5</accession>
<dbReference type="EMBL" id="CP011387">
    <property type="protein sequence ID" value="ANE42979.1"/>
    <property type="molecule type" value="Genomic_DNA"/>
</dbReference>
<dbReference type="Proteomes" id="UP000077363">
    <property type="component" value="Chromosome"/>
</dbReference>
<dbReference type="PATRIC" id="fig|1182568.3.peg.721"/>
<dbReference type="PROSITE" id="PS50977">
    <property type="entry name" value="HTH_TETR_2"/>
    <property type="match status" value="1"/>
</dbReference>
<dbReference type="KEGG" id="dpu:SU48_03445"/>
<dbReference type="SUPFAM" id="SSF46689">
    <property type="entry name" value="Homeodomain-like"/>
    <property type="match status" value="1"/>
</dbReference>
<gene>
    <name evidence="4" type="ORF">SU48_03445</name>
</gene>
<keyword evidence="1 2" id="KW-0238">DNA-binding</keyword>
<evidence type="ECO:0000313" key="4">
    <source>
        <dbReference type="EMBL" id="ANE42979.1"/>
    </source>
</evidence>
<dbReference type="STRING" id="1182568.SU48_03445"/>
<reference evidence="4 5" key="1">
    <citation type="submission" date="2015-01" db="EMBL/GenBank/DDBJ databases">
        <title>Deinococcus puniceus/DY1/ whole genome sequencing.</title>
        <authorList>
            <person name="Kim M.K."/>
            <person name="Srinivasan S."/>
            <person name="Lee J.-J."/>
        </authorList>
    </citation>
    <scope>NUCLEOTIDE SEQUENCE [LARGE SCALE GENOMIC DNA]</scope>
    <source>
        <strain evidence="4 5">DY1</strain>
    </source>
</reference>
<feature type="DNA-binding region" description="H-T-H motif" evidence="2">
    <location>
        <begin position="39"/>
        <end position="58"/>
    </location>
</feature>
<dbReference type="InterPro" id="IPR009057">
    <property type="entry name" value="Homeodomain-like_sf"/>
</dbReference>
<name>A0A172T7H5_9DEIO</name>
<organism evidence="4 5">
    <name type="scientific">Deinococcus puniceus</name>
    <dbReference type="NCBI Taxonomy" id="1182568"/>
    <lineage>
        <taxon>Bacteria</taxon>
        <taxon>Thermotogati</taxon>
        <taxon>Deinococcota</taxon>
        <taxon>Deinococci</taxon>
        <taxon>Deinococcales</taxon>
        <taxon>Deinococcaceae</taxon>
        <taxon>Deinococcus</taxon>
    </lineage>
</organism>
<dbReference type="InterPro" id="IPR001647">
    <property type="entry name" value="HTH_TetR"/>
</dbReference>
<evidence type="ECO:0000259" key="3">
    <source>
        <dbReference type="PROSITE" id="PS50977"/>
    </source>
</evidence>
<dbReference type="AlphaFoldDB" id="A0A172T7H5"/>
<dbReference type="Gene3D" id="1.10.357.10">
    <property type="entry name" value="Tetracycline Repressor, domain 2"/>
    <property type="match status" value="1"/>
</dbReference>
<dbReference type="OrthoDB" id="9812484at2"/>
<sequence length="146" mass="15968">MTEERSKRTRARSPQAKAAMRTRLLDATLASLHHAEGWSVNAAAREAGLSKGTVYLYFDNAAALYIALLKEVIENRDNTQEAALVLRHAHVLADASEDERQEAARLVQILESRLTGQPAPDDGNWPACAALIGSTIFKESGLRELS</sequence>
<evidence type="ECO:0000256" key="2">
    <source>
        <dbReference type="PROSITE-ProRule" id="PRU00335"/>
    </source>
</evidence>
<evidence type="ECO:0000313" key="5">
    <source>
        <dbReference type="Proteomes" id="UP000077363"/>
    </source>
</evidence>
<dbReference type="GO" id="GO:0003677">
    <property type="term" value="F:DNA binding"/>
    <property type="evidence" value="ECO:0007669"/>
    <property type="project" value="UniProtKB-UniRule"/>
</dbReference>
<evidence type="ECO:0000256" key="1">
    <source>
        <dbReference type="ARBA" id="ARBA00023125"/>
    </source>
</evidence>
<protein>
    <recommendedName>
        <fullName evidence="3">HTH tetR-type domain-containing protein</fullName>
    </recommendedName>
</protein>
<keyword evidence="5" id="KW-1185">Reference proteome</keyword>